<proteinExistence type="predicted"/>
<protein>
    <submittedName>
        <fullName evidence="2">Uncharacterized protein</fullName>
    </submittedName>
</protein>
<dbReference type="AlphaFoldDB" id="A0AA37M845"/>
<comment type="caution">
    <text evidence="2">The sequence shown here is derived from an EMBL/GenBank/DDBJ whole genome shotgun (WGS) entry which is preliminary data.</text>
</comment>
<name>A0AA37M845_9HYPH</name>
<dbReference type="RefSeq" id="WP_238193130.1">
    <property type="nucleotide sequence ID" value="NZ_BPQJ01000047.1"/>
</dbReference>
<sequence>MPESVEREVEVVPGYRGPPAVWGLQWSRPKIVVTRRGERQLAKAPGTPEFEEAWSLAHDDLSEYGFAWECMGTVGFWERRDLDHSVLRDVIDSLPDRAARREAEALRREEERREEAARREAEQRERDRAYIEGAREAARASLRGRRWSWAKTSLIDEAQELLARPELDRAHAGRLILLVDQAATNVGRSEKRTSQAHEPEMRRADDPAVQAAALEGVRHITLHDEDWASVQNGVGWSRSTTCDGHVLAGLDRLTIEQTSHALRLLRVHRKQLPGRIFLALFALRLPAAQATLSLSDAG</sequence>
<dbReference type="Proteomes" id="UP001055286">
    <property type="component" value="Unassembled WGS sequence"/>
</dbReference>
<evidence type="ECO:0000256" key="1">
    <source>
        <dbReference type="SAM" id="MobiDB-lite"/>
    </source>
</evidence>
<feature type="region of interest" description="Disordered" evidence="1">
    <location>
        <begin position="106"/>
        <end position="126"/>
    </location>
</feature>
<accession>A0AA37M845</accession>
<organism evidence="2 3">
    <name type="scientific">Methylobacterium frigidaeris</name>
    <dbReference type="NCBI Taxonomy" id="2038277"/>
    <lineage>
        <taxon>Bacteria</taxon>
        <taxon>Pseudomonadati</taxon>
        <taxon>Pseudomonadota</taxon>
        <taxon>Alphaproteobacteria</taxon>
        <taxon>Hyphomicrobiales</taxon>
        <taxon>Methylobacteriaceae</taxon>
        <taxon>Methylobacterium</taxon>
    </lineage>
</organism>
<evidence type="ECO:0000313" key="3">
    <source>
        <dbReference type="Proteomes" id="UP001055286"/>
    </source>
</evidence>
<evidence type="ECO:0000313" key="2">
    <source>
        <dbReference type="EMBL" id="GJD65769.1"/>
    </source>
</evidence>
<reference evidence="2" key="2">
    <citation type="submission" date="2021-08" db="EMBL/GenBank/DDBJ databases">
        <authorList>
            <person name="Tani A."/>
            <person name="Ola A."/>
            <person name="Ogura Y."/>
            <person name="Katsura K."/>
            <person name="Hayashi T."/>
        </authorList>
    </citation>
    <scope>NUCLEOTIDE SEQUENCE</scope>
    <source>
        <strain evidence="2">JCM 32048</strain>
    </source>
</reference>
<gene>
    <name evidence="2" type="ORF">MPEAHAMD_5964</name>
</gene>
<keyword evidence="3" id="KW-1185">Reference proteome</keyword>
<dbReference type="EMBL" id="BPQJ01000047">
    <property type="protein sequence ID" value="GJD65769.1"/>
    <property type="molecule type" value="Genomic_DNA"/>
</dbReference>
<reference evidence="2" key="1">
    <citation type="journal article" date="2016" name="Front. Microbiol.">
        <title>Genome Sequence of the Piezophilic, Mesophilic Sulfate-Reducing Bacterium Desulfovibrio indicus J2T.</title>
        <authorList>
            <person name="Cao J."/>
            <person name="Maignien L."/>
            <person name="Shao Z."/>
            <person name="Alain K."/>
            <person name="Jebbar M."/>
        </authorList>
    </citation>
    <scope>NUCLEOTIDE SEQUENCE</scope>
    <source>
        <strain evidence="2">JCM 32048</strain>
    </source>
</reference>